<name>A0A5B0X7B8_9GAMM</name>
<comment type="caution">
    <text evidence="2">The sequence shown here is derived from an EMBL/GenBank/DDBJ whole genome shotgun (WGS) entry which is preliminary data.</text>
</comment>
<dbReference type="InterPro" id="IPR037401">
    <property type="entry name" value="SnoaL-like"/>
</dbReference>
<dbReference type="Proteomes" id="UP000323708">
    <property type="component" value="Unassembled WGS sequence"/>
</dbReference>
<keyword evidence="3" id="KW-1185">Reference proteome</keyword>
<accession>A0A5B0X7B8</accession>
<sequence>MAEQEHLAVAANMKSIEYAMAGDKAAWLALYADDAVVCDPVGVSPMDPTGQGHRGKAAIEQFWDTVIGPATLHITPQRRWISGAHTCCVHQVARNDLGDGKFTDCDMLAVYTVNEEGLITAMSAHWDFDAMMAQLSALA</sequence>
<dbReference type="SUPFAM" id="SSF54427">
    <property type="entry name" value="NTF2-like"/>
    <property type="match status" value="1"/>
</dbReference>
<proteinExistence type="predicted"/>
<reference evidence="2 3" key="1">
    <citation type="submission" date="2019-09" db="EMBL/GenBank/DDBJ databases">
        <authorList>
            <person name="Chen X.-Y."/>
        </authorList>
    </citation>
    <scope>NUCLEOTIDE SEQUENCE [LARGE SCALE GENOMIC DNA]</scope>
    <source>
        <strain evidence="2 3">NY5</strain>
    </source>
</reference>
<dbReference type="InterPro" id="IPR032710">
    <property type="entry name" value="NTF2-like_dom_sf"/>
</dbReference>
<evidence type="ECO:0000313" key="3">
    <source>
        <dbReference type="Proteomes" id="UP000323708"/>
    </source>
</evidence>
<dbReference type="RefSeq" id="WP_149609710.1">
    <property type="nucleotide sequence ID" value="NZ_VTUX01000001.1"/>
</dbReference>
<evidence type="ECO:0000259" key="1">
    <source>
        <dbReference type="Pfam" id="PF12680"/>
    </source>
</evidence>
<dbReference type="Pfam" id="PF12680">
    <property type="entry name" value="SnoaL_2"/>
    <property type="match status" value="1"/>
</dbReference>
<protein>
    <recommendedName>
        <fullName evidence="1">SnoaL-like domain-containing protein</fullName>
    </recommendedName>
</protein>
<feature type="domain" description="SnoaL-like" evidence="1">
    <location>
        <begin position="21"/>
        <end position="121"/>
    </location>
</feature>
<dbReference type="AlphaFoldDB" id="A0A5B0X7B8"/>
<gene>
    <name evidence="2" type="ORF">F0M18_02055</name>
</gene>
<evidence type="ECO:0000313" key="2">
    <source>
        <dbReference type="EMBL" id="KAA1194241.1"/>
    </source>
</evidence>
<organism evidence="2 3">
    <name type="scientific">Pseudohalioglobus sediminis</name>
    <dbReference type="NCBI Taxonomy" id="2606449"/>
    <lineage>
        <taxon>Bacteria</taxon>
        <taxon>Pseudomonadati</taxon>
        <taxon>Pseudomonadota</taxon>
        <taxon>Gammaproteobacteria</taxon>
        <taxon>Cellvibrionales</taxon>
        <taxon>Halieaceae</taxon>
        <taxon>Pseudohalioglobus</taxon>
    </lineage>
</organism>
<dbReference type="EMBL" id="VTUX01000001">
    <property type="protein sequence ID" value="KAA1194241.1"/>
    <property type="molecule type" value="Genomic_DNA"/>
</dbReference>
<dbReference type="Gene3D" id="3.10.450.50">
    <property type="match status" value="1"/>
</dbReference>